<dbReference type="InterPro" id="IPR004358">
    <property type="entry name" value="Sig_transdc_His_kin-like_C"/>
</dbReference>
<keyword evidence="8 11" id="KW-1133">Transmembrane helix</keyword>
<dbReference type="OrthoDB" id="5012372at2"/>
<name>H0E7Z4_9ACTN</name>
<sequence>MNALQLRRLRRRLTASYAAVSLVVLLVLAVIAVLQAHDRRYEQLDRLLERTALSADGFAYPEGEPSRLVVDRQPDGYFGPKRRPGAPVLVVDRSGRIVAGPSGALDPAAARRALRRIRDGRLLRLYDEAVDGRSLRVAASPLNGTDGVLAAIVAVEPLASAERDLRRTTLAIAGATLGLWLLTIAAGWLLAGRALAPAAATARREEAFLADAAHELRTPVAVIRARAEQALREQGPDGPAGDALSAIERAAERASGTIADMLELARLDARRGRFEREPLRLDLLLEQVVEEYGDQAAAAGAQLRLEAVPEAVVLGDERLLARSVANLVENAIRYGAVGGRVDVSLEVADGQAVVEVRDHGPGVPPAQRAAVFDRFHRASGAAGGSGLGLPIARLVAEAHDGSLELLDPVEGQPGARFRLRLPLVGAGAG</sequence>
<dbReference type="CDD" id="cd00082">
    <property type="entry name" value="HisKA"/>
    <property type="match status" value="1"/>
</dbReference>
<dbReference type="SMART" id="SM00388">
    <property type="entry name" value="HisKA"/>
    <property type="match status" value="1"/>
</dbReference>
<dbReference type="InterPro" id="IPR003594">
    <property type="entry name" value="HATPase_dom"/>
</dbReference>
<reference evidence="13 14" key="1">
    <citation type="journal article" date="2013" name="Biodegradation">
        <title>Quantitative proteomic analysis of ibuprofen-degrading Patulibacter sp. strain I11.</title>
        <authorList>
            <person name="Almeida B."/>
            <person name="Kjeldal H."/>
            <person name="Lolas I."/>
            <person name="Knudsen A.D."/>
            <person name="Carvalho G."/>
            <person name="Nielsen K.L."/>
            <person name="Barreto Crespo M.T."/>
            <person name="Stensballe A."/>
            <person name="Nielsen J.L."/>
        </authorList>
    </citation>
    <scope>NUCLEOTIDE SEQUENCE [LARGE SCALE GENOMIC DNA]</scope>
    <source>
        <strain evidence="13 14">I11</strain>
    </source>
</reference>
<evidence type="ECO:0000256" key="11">
    <source>
        <dbReference type="SAM" id="Phobius"/>
    </source>
</evidence>
<evidence type="ECO:0000313" key="13">
    <source>
        <dbReference type="EMBL" id="EHN10192.1"/>
    </source>
</evidence>
<feature type="transmembrane region" description="Helical" evidence="11">
    <location>
        <begin position="15"/>
        <end position="34"/>
    </location>
</feature>
<dbReference type="GO" id="GO:0000155">
    <property type="term" value="F:phosphorelay sensor kinase activity"/>
    <property type="evidence" value="ECO:0007669"/>
    <property type="project" value="InterPro"/>
</dbReference>
<keyword evidence="10 11" id="KW-0472">Membrane</keyword>
<dbReference type="InterPro" id="IPR050428">
    <property type="entry name" value="TCS_sensor_his_kinase"/>
</dbReference>
<dbReference type="SUPFAM" id="SSF47384">
    <property type="entry name" value="Homodimeric domain of signal transducing histidine kinase"/>
    <property type="match status" value="1"/>
</dbReference>
<dbReference type="GO" id="GO:0005886">
    <property type="term" value="C:plasma membrane"/>
    <property type="evidence" value="ECO:0007669"/>
    <property type="project" value="UniProtKB-SubCell"/>
</dbReference>
<dbReference type="CDD" id="cd00075">
    <property type="entry name" value="HATPase"/>
    <property type="match status" value="1"/>
</dbReference>
<dbReference type="InterPro" id="IPR036097">
    <property type="entry name" value="HisK_dim/P_sf"/>
</dbReference>
<proteinExistence type="predicted"/>
<evidence type="ECO:0000256" key="1">
    <source>
        <dbReference type="ARBA" id="ARBA00000085"/>
    </source>
</evidence>
<dbReference type="Proteomes" id="UP000005143">
    <property type="component" value="Unassembled WGS sequence"/>
</dbReference>
<dbReference type="EC" id="2.7.13.3" evidence="3"/>
<keyword evidence="4" id="KW-0597">Phosphoprotein</keyword>
<evidence type="ECO:0000313" key="14">
    <source>
        <dbReference type="Proteomes" id="UP000005143"/>
    </source>
</evidence>
<dbReference type="AlphaFoldDB" id="H0E7Z4"/>
<dbReference type="SUPFAM" id="SSF55874">
    <property type="entry name" value="ATPase domain of HSP90 chaperone/DNA topoisomerase II/histidine kinase"/>
    <property type="match status" value="1"/>
</dbReference>
<evidence type="ECO:0000256" key="6">
    <source>
        <dbReference type="ARBA" id="ARBA00022692"/>
    </source>
</evidence>
<accession>H0E7Z4</accession>
<feature type="transmembrane region" description="Helical" evidence="11">
    <location>
        <begin position="170"/>
        <end position="191"/>
    </location>
</feature>
<dbReference type="PANTHER" id="PTHR45436:SF5">
    <property type="entry name" value="SENSOR HISTIDINE KINASE TRCS"/>
    <property type="match status" value="1"/>
</dbReference>
<comment type="caution">
    <text evidence="13">The sequence shown here is derived from an EMBL/GenBank/DDBJ whole genome shotgun (WGS) entry which is preliminary data.</text>
</comment>
<organism evidence="13 14">
    <name type="scientific">Patulibacter medicamentivorans</name>
    <dbReference type="NCBI Taxonomy" id="1097667"/>
    <lineage>
        <taxon>Bacteria</taxon>
        <taxon>Bacillati</taxon>
        <taxon>Actinomycetota</taxon>
        <taxon>Thermoleophilia</taxon>
        <taxon>Solirubrobacterales</taxon>
        <taxon>Patulibacteraceae</taxon>
        <taxon>Patulibacter</taxon>
    </lineage>
</organism>
<keyword evidence="9" id="KW-0902">Two-component regulatory system</keyword>
<dbReference type="Pfam" id="PF00512">
    <property type="entry name" value="HisKA"/>
    <property type="match status" value="1"/>
</dbReference>
<dbReference type="PRINTS" id="PR00344">
    <property type="entry name" value="BCTRLSENSOR"/>
</dbReference>
<dbReference type="InterPro" id="IPR005467">
    <property type="entry name" value="His_kinase_dom"/>
</dbReference>
<evidence type="ECO:0000259" key="12">
    <source>
        <dbReference type="PROSITE" id="PS50109"/>
    </source>
</evidence>
<dbReference type="Pfam" id="PF02518">
    <property type="entry name" value="HATPase_c"/>
    <property type="match status" value="1"/>
</dbReference>
<evidence type="ECO:0000256" key="5">
    <source>
        <dbReference type="ARBA" id="ARBA00022679"/>
    </source>
</evidence>
<evidence type="ECO:0000256" key="8">
    <source>
        <dbReference type="ARBA" id="ARBA00022989"/>
    </source>
</evidence>
<evidence type="ECO:0000256" key="4">
    <source>
        <dbReference type="ARBA" id="ARBA00022553"/>
    </source>
</evidence>
<dbReference type="RefSeq" id="WP_007576532.1">
    <property type="nucleotide sequence ID" value="NZ_AGUD01000238.1"/>
</dbReference>
<comment type="subcellular location">
    <subcellularLocation>
        <location evidence="2">Cell membrane</location>
    </subcellularLocation>
</comment>
<dbReference type="EMBL" id="AGUD01000238">
    <property type="protein sequence ID" value="EHN10192.1"/>
    <property type="molecule type" value="Genomic_DNA"/>
</dbReference>
<evidence type="ECO:0000256" key="3">
    <source>
        <dbReference type="ARBA" id="ARBA00012438"/>
    </source>
</evidence>
<evidence type="ECO:0000256" key="7">
    <source>
        <dbReference type="ARBA" id="ARBA00022777"/>
    </source>
</evidence>
<dbReference type="PANTHER" id="PTHR45436">
    <property type="entry name" value="SENSOR HISTIDINE KINASE YKOH"/>
    <property type="match status" value="1"/>
</dbReference>
<comment type="catalytic activity">
    <reaction evidence="1">
        <text>ATP + protein L-histidine = ADP + protein N-phospho-L-histidine.</text>
        <dbReference type="EC" id="2.7.13.3"/>
    </reaction>
</comment>
<dbReference type="PATRIC" id="fig|1097667.3.peg.2926"/>
<dbReference type="InterPro" id="IPR003661">
    <property type="entry name" value="HisK_dim/P_dom"/>
</dbReference>
<dbReference type="Gene3D" id="3.30.565.10">
    <property type="entry name" value="Histidine kinase-like ATPase, C-terminal domain"/>
    <property type="match status" value="1"/>
</dbReference>
<feature type="domain" description="Histidine kinase" evidence="12">
    <location>
        <begin position="211"/>
        <end position="425"/>
    </location>
</feature>
<evidence type="ECO:0000256" key="9">
    <source>
        <dbReference type="ARBA" id="ARBA00023012"/>
    </source>
</evidence>
<dbReference type="Gene3D" id="1.10.287.130">
    <property type="match status" value="1"/>
</dbReference>
<dbReference type="InterPro" id="IPR036890">
    <property type="entry name" value="HATPase_C_sf"/>
</dbReference>
<keyword evidence="6 11" id="KW-0812">Transmembrane</keyword>
<dbReference type="SMART" id="SM00387">
    <property type="entry name" value="HATPase_c"/>
    <property type="match status" value="1"/>
</dbReference>
<evidence type="ECO:0000256" key="10">
    <source>
        <dbReference type="ARBA" id="ARBA00023136"/>
    </source>
</evidence>
<keyword evidence="7 13" id="KW-0418">Kinase</keyword>
<protein>
    <recommendedName>
        <fullName evidence="3">histidine kinase</fullName>
        <ecNumber evidence="3">2.7.13.3</ecNumber>
    </recommendedName>
</protein>
<keyword evidence="14" id="KW-1185">Reference proteome</keyword>
<keyword evidence="5" id="KW-0808">Transferase</keyword>
<gene>
    <name evidence="13" type="ORF">PAI11_29510</name>
</gene>
<dbReference type="PROSITE" id="PS50109">
    <property type="entry name" value="HIS_KIN"/>
    <property type="match status" value="1"/>
</dbReference>
<evidence type="ECO:0000256" key="2">
    <source>
        <dbReference type="ARBA" id="ARBA00004236"/>
    </source>
</evidence>